<dbReference type="InterPro" id="IPR016024">
    <property type="entry name" value="ARM-type_fold"/>
</dbReference>
<gene>
    <name evidence="7" type="ORF">ADUPG1_000021</name>
</gene>
<sequence length="743" mass="80999">MAELRSAFKDDNPNITQCILKLLYIEMMGYPVSWAQMEVVKLVASAKDQSARRLGYLALSLLIDKDSDFLFMTTNSIKTDLESGSPYRCAVALHCLGSIGNEDILEKLAPYVIPILGTQATYLRKKAALISCNICEKLPDQAELFIPAAKNLTMQKSHSMVLSGTQLMTAILKADPTLWDNFLPELRNCIRVLKSLVTSHSGSSENMICGVRDPFIQVSILNLLLVFASCRRKLRLTDAVDLPGLFASLSAVLTGSPSTKAAGRAVLHTAARVVLYIGAGGVLRDTALDVLARFLTHKDNNLRYAALSTLAASLRDGTVQSNEISKHRATILHCLTDVDPTLRKRALDASLCLCDKTNIRFIVSSLLKYIKDVCNSLSNNDIEMRAAAISGIILACESHSPTPRWHLSTLINLLDICGGWENDKGVGGEYSSAKSSAKGSSRSVSATFLRSDIAASVLYLLSLHSSLQPYAVQLLLHRLPACLTTMNPSLAYLIGCVLGEYGHTLVLHGKERHGEDDTEGGHAMTSSSSSSDEPIDDILGELGLDDTTSPGTETHPQTSVPTHDDSHSHDPGSKTNIHPSLLFSSLHSLLTSAVCKNVRVHSVCVNALVKVSAQFPSVFDAQPVDESEDLSDEERKSREDIFTIGSETKRLLSMYAHHLESELQTRSVEMCTMLRSDKVNILCQTIPGKGDDDDEEEVEEESGGSTDEKKIEEGEKELQQGEKAEEHQTSAENDDLDDLLGLF</sequence>
<keyword evidence="2" id="KW-0813">Transport</keyword>
<evidence type="ECO:0000313" key="7">
    <source>
        <dbReference type="EMBL" id="GKT27386.1"/>
    </source>
</evidence>
<comment type="subcellular location">
    <subcellularLocation>
        <location evidence="1">Endomembrane system</location>
    </subcellularLocation>
</comment>
<protein>
    <recommendedName>
        <fullName evidence="6">Clathrin/coatomer adaptor adaptin-like N-terminal domain-containing protein</fullName>
    </recommendedName>
</protein>
<feature type="compositionally biased region" description="Acidic residues" evidence="5">
    <location>
        <begin position="732"/>
        <end position="743"/>
    </location>
</feature>
<keyword evidence="3" id="KW-0653">Protein transport</keyword>
<dbReference type="Proteomes" id="UP001057375">
    <property type="component" value="Unassembled WGS sequence"/>
</dbReference>
<feature type="compositionally biased region" description="Acidic residues" evidence="5">
    <location>
        <begin position="691"/>
        <end position="702"/>
    </location>
</feature>
<dbReference type="PANTHER" id="PTHR22780">
    <property type="entry name" value="ADAPTIN, ALPHA/GAMMA/EPSILON"/>
    <property type="match status" value="1"/>
</dbReference>
<feature type="region of interest" description="Disordered" evidence="5">
    <location>
        <begin position="511"/>
        <end position="576"/>
    </location>
</feature>
<feature type="domain" description="Clathrin/coatomer adaptor adaptin-like N-terminal" evidence="6">
    <location>
        <begin position="2"/>
        <end position="416"/>
    </location>
</feature>
<name>A0ABQ5K482_9EUKA</name>
<feature type="compositionally biased region" description="Basic and acidic residues" evidence="5">
    <location>
        <begin position="706"/>
        <end position="729"/>
    </location>
</feature>
<evidence type="ECO:0000256" key="3">
    <source>
        <dbReference type="ARBA" id="ARBA00022927"/>
    </source>
</evidence>
<evidence type="ECO:0000256" key="5">
    <source>
        <dbReference type="SAM" id="MobiDB-lite"/>
    </source>
</evidence>
<dbReference type="SUPFAM" id="SSF48371">
    <property type="entry name" value="ARM repeat"/>
    <property type="match status" value="1"/>
</dbReference>
<feature type="region of interest" description="Disordered" evidence="5">
    <location>
        <begin position="685"/>
        <end position="743"/>
    </location>
</feature>
<evidence type="ECO:0000259" key="6">
    <source>
        <dbReference type="Pfam" id="PF01602"/>
    </source>
</evidence>
<evidence type="ECO:0000256" key="1">
    <source>
        <dbReference type="ARBA" id="ARBA00004308"/>
    </source>
</evidence>
<dbReference type="EMBL" id="BQXS01000008">
    <property type="protein sequence ID" value="GKT27386.1"/>
    <property type="molecule type" value="Genomic_DNA"/>
</dbReference>
<dbReference type="Pfam" id="PF01602">
    <property type="entry name" value="Adaptin_N"/>
    <property type="match status" value="1"/>
</dbReference>
<reference evidence="7" key="1">
    <citation type="submission" date="2022-03" db="EMBL/GenBank/DDBJ databases">
        <title>Draft genome sequence of Aduncisulcus paluster, a free-living microaerophilic Fornicata.</title>
        <authorList>
            <person name="Yuyama I."/>
            <person name="Kume K."/>
            <person name="Tamura T."/>
            <person name="Inagaki Y."/>
            <person name="Hashimoto T."/>
        </authorList>
    </citation>
    <scope>NUCLEOTIDE SEQUENCE</scope>
    <source>
        <strain evidence="7">NY0171</strain>
    </source>
</reference>
<keyword evidence="4" id="KW-0472">Membrane</keyword>
<accession>A0ABQ5K482</accession>
<keyword evidence="8" id="KW-1185">Reference proteome</keyword>
<evidence type="ECO:0000256" key="4">
    <source>
        <dbReference type="ARBA" id="ARBA00023136"/>
    </source>
</evidence>
<feature type="compositionally biased region" description="Basic and acidic residues" evidence="5">
    <location>
        <begin position="562"/>
        <end position="572"/>
    </location>
</feature>
<dbReference type="InterPro" id="IPR002553">
    <property type="entry name" value="Clathrin/coatomer_adapt-like_N"/>
</dbReference>
<proteinExistence type="predicted"/>
<feature type="compositionally biased region" description="Polar residues" evidence="5">
    <location>
        <begin position="547"/>
        <end position="561"/>
    </location>
</feature>
<evidence type="ECO:0000313" key="8">
    <source>
        <dbReference type="Proteomes" id="UP001057375"/>
    </source>
</evidence>
<dbReference type="InterPro" id="IPR011989">
    <property type="entry name" value="ARM-like"/>
</dbReference>
<organism evidence="7 8">
    <name type="scientific">Aduncisulcus paluster</name>
    <dbReference type="NCBI Taxonomy" id="2918883"/>
    <lineage>
        <taxon>Eukaryota</taxon>
        <taxon>Metamonada</taxon>
        <taxon>Carpediemonas-like organisms</taxon>
        <taxon>Aduncisulcus</taxon>
    </lineage>
</organism>
<dbReference type="Gene3D" id="1.25.10.10">
    <property type="entry name" value="Leucine-rich Repeat Variant"/>
    <property type="match status" value="1"/>
</dbReference>
<comment type="caution">
    <text evidence="7">The sequence shown here is derived from an EMBL/GenBank/DDBJ whole genome shotgun (WGS) entry which is preliminary data.</text>
</comment>
<evidence type="ECO:0000256" key="2">
    <source>
        <dbReference type="ARBA" id="ARBA00022448"/>
    </source>
</evidence>
<dbReference type="InterPro" id="IPR050840">
    <property type="entry name" value="Adaptor_Complx_Large_Subunit"/>
</dbReference>